<comment type="function">
    <text evidence="2">May play the central regulatory role in sporulation. It may be an element of the effector pathway responsible for the activation of sporulation genes in response to nutritional stress. Spo0A may act in concert with spo0H (a sigma factor) to control the expression of some genes that are critical to the sporulation process.</text>
</comment>
<dbReference type="InterPro" id="IPR001789">
    <property type="entry name" value="Sig_transdc_resp-reg_receiver"/>
</dbReference>
<organism evidence="5 6">
    <name type="scientific">Anaerosolibacter carboniphilus</name>
    <dbReference type="NCBI Taxonomy" id="1417629"/>
    <lineage>
        <taxon>Bacteria</taxon>
        <taxon>Bacillati</taxon>
        <taxon>Bacillota</taxon>
        <taxon>Clostridia</taxon>
        <taxon>Peptostreptococcales</taxon>
        <taxon>Thermotaleaceae</taxon>
        <taxon>Anaerosolibacter</taxon>
    </lineage>
</organism>
<dbReference type="CDD" id="cd00156">
    <property type="entry name" value="REC"/>
    <property type="match status" value="1"/>
</dbReference>
<keyword evidence="3" id="KW-0597">Phosphoprotein</keyword>
<accession>A0A841KS13</accession>
<comment type="caution">
    <text evidence="5">The sequence shown here is derived from an EMBL/GenBank/DDBJ whole genome shotgun (WGS) entry which is preliminary data.</text>
</comment>
<gene>
    <name evidence="5" type="ORF">HNQ80_001023</name>
</gene>
<evidence type="ECO:0000313" key="6">
    <source>
        <dbReference type="Proteomes" id="UP000579281"/>
    </source>
</evidence>
<keyword evidence="6" id="KW-1185">Reference proteome</keyword>
<evidence type="ECO:0000259" key="4">
    <source>
        <dbReference type="PROSITE" id="PS50110"/>
    </source>
</evidence>
<dbReference type="RefSeq" id="WP_184308773.1">
    <property type="nucleotide sequence ID" value="NZ_JACHEN010000004.1"/>
</dbReference>
<dbReference type="SUPFAM" id="SSF52172">
    <property type="entry name" value="CheY-like"/>
    <property type="match status" value="1"/>
</dbReference>
<proteinExistence type="predicted"/>
<dbReference type="EMBL" id="JACHEN010000004">
    <property type="protein sequence ID" value="MBB6214938.1"/>
    <property type="molecule type" value="Genomic_DNA"/>
</dbReference>
<evidence type="ECO:0000256" key="2">
    <source>
        <dbReference type="ARBA" id="ARBA00024867"/>
    </source>
</evidence>
<name>A0A841KS13_9FIRM</name>
<evidence type="ECO:0000256" key="3">
    <source>
        <dbReference type="PROSITE-ProRule" id="PRU00169"/>
    </source>
</evidence>
<dbReference type="SMART" id="SM00448">
    <property type="entry name" value="REC"/>
    <property type="match status" value="1"/>
</dbReference>
<dbReference type="Proteomes" id="UP000579281">
    <property type="component" value="Unassembled WGS sequence"/>
</dbReference>
<dbReference type="PROSITE" id="PS50110">
    <property type="entry name" value="RESPONSE_REGULATORY"/>
    <property type="match status" value="1"/>
</dbReference>
<feature type="modified residue" description="4-aspartylphosphate" evidence="3">
    <location>
        <position position="52"/>
    </location>
</feature>
<sequence>MIYIVDDNFQFAEITKEYLESIYKNITIKAFYNPRVVLKNVFIDRPELIITDKGLPIVDGIALLENINQVYRPKAIMVSSMANNIMSDLVDEYMVKPCDYKILVMIIDKLLKIEVENEITISEQTINHILQNLKGTFADRLLIKQILYAYKDIKDLSITQVYDYMSEINGKSPYAIKEQISKIRKMNFSIVKINSIERSGNKEFLDSIFNLYCGKEAW</sequence>
<dbReference type="InterPro" id="IPR011006">
    <property type="entry name" value="CheY-like_superfamily"/>
</dbReference>
<dbReference type="GO" id="GO:0000160">
    <property type="term" value="P:phosphorelay signal transduction system"/>
    <property type="evidence" value="ECO:0007669"/>
    <property type="project" value="InterPro"/>
</dbReference>
<reference evidence="5 6" key="1">
    <citation type="submission" date="2020-08" db="EMBL/GenBank/DDBJ databases">
        <title>Genomic Encyclopedia of Type Strains, Phase IV (KMG-IV): sequencing the most valuable type-strain genomes for metagenomic binning, comparative biology and taxonomic classification.</title>
        <authorList>
            <person name="Goeker M."/>
        </authorList>
    </citation>
    <scope>NUCLEOTIDE SEQUENCE [LARGE SCALE GENOMIC DNA]</scope>
    <source>
        <strain evidence="5 6">DSM 103526</strain>
    </source>
</reference>
<feature type="domain" description="Response regulatory" evidence="4">
    <location>
        <begin position="1"/>
        <end position="111"/>
    </location>
</feature>
<dbReference type="AlphaFoldDB" id="A0A841KS13"/>
<evidence type="ECO:0000256" key="1">
    <source>
        <dbReference type="ARBA" id="ARBA00018672"/>
    </source>
</evidence>
<protein>
    <recommendedName>
        <fullName evidence="1">Stage 0 sporulation protein A homolog</fullName>
    </recommendedName>
</protein>
<dbReference type="Pfam" id="PF00072">
    <property type="entry name" value="Response_reg"/>
    <property type="match status" value="1"/>
</dbReference>
<evidence type="ECO:0000313" key="5">
    <source>
        <dbReference type="EMBL" id="MBB6214938.1"/>
    </source>
</evidence>
<dbReference type="Gene3D" id="3.40.50.2300">
    <property type="match status" value="1"/>
</dbReference>